<keyword evidence="3" id="KW-1185">Reference proteome</keyword>
<name>A0A3N1Y1X0_9FIRM</name>
<dbReference type="RefSeq" id="WP_123607620.1">
    <property type="nucleotide sequence ID" value="NZ_RJVG01000001.1"/>
</dbReference>
<dbReference type="InterPro" id="IPR011990">
    <property type="entry name" value="TPR-like_helical_dom_sf"/>
</dbReference>
<dbReference type="SUPFAM" id="SSF81901">
    <property type="entry name" value="HCP-like"/>
    <property type="match status" value="1"/>
</dbReference>
<proteinExistence type="predicted"/>
<dbReference type="Pfam" id="PF00535">
    <property type="entry name" value="Glycos_transf_2"/>
    <property type="match status" value="1"/>
</dbReference>
<dbReference type="PANTHER" id="PTHR43630:SF2">
    <property type="entry name" value="GLYCOSYLTRANSFERASE"/>
    <property type="match status" value="1"/>
</dbReference>
<dbReference type="Gene3D" id="1.25.40.10">
    <property type="entry name" value="Tetratricopeptide repeat domain"/>
    <property type="match status" value="1"/>
</dbReference>
<dbReference type="GO" id="GO:0016740">
    <property type="term" value="F:transferase activity"/>
    <property type="evidence" value="ECO:0007669"/>
    <property type="project" value="UniProtKB-KW"/>
</dbReference>
<evidence type="ECO:0000313" key="2">
    <source>
        <dbReference type="EMBL" id="ROR31522.1"/>
    </source>
</evidence>
<dbReference type="SUPFAM" id="SSF53448">
    <property type="entry name" value="Nucleotide-diphospho-sugar transferases"/>
    <property type="match status" value="1"/>
</dbReference>
<dbReference type="Gene3D" id="3.90.550.10">
    <property type="entry name" value="Spore Coat Polysaccharide Biosynthesis Protein SpsA, Chain A"/>
    <property type="match status" value="1"/>
</dbReference>
<comment type="caution">
    <text evidence="2">The sequence shown here is derived from an EMBL/GenBank/DDBJ whole genome shotgun (WGS) entry which is preliminary data.</text>
</comment>
<keyword evidence="2" id="KW-0808">Transferase</keyword>
<dbReference type="OrthoDB" id="9815923at2"/>
<evidence type="ECO:0000313" key="3">
    <source>
        <dbReference type="Proteomes" id="UP000273083"/>
    </source>
</evidence>
<dbReference type="PANTHER" id="PTHR43630">
    <property type="entry name" value="POLY-BETA-1,6-N-ACETYL-D-GLUCOSAMINE SYNTHASE"/>
    <property type="match status" value="1"/>
</dbReference>
<dbReference type="InterPro" id="IPR029044">
    <property type="entry name" value="Nucleotide-diphossugar_trans"/>
</dbReference>
<dbReference type="InterPro" id="IPR001173">
    <property type="entry name" value="Glyco_trans_2-like"/>
</dbReference>
<accession>A0A3N1Y1X0</accession>
<evidence type="ECO:0000259" key="1">
    <source>
        <dbReference type="Pfam" id="PF00535"/>
    </source>
</evidence>
<dbReference type="CDD" id="cd02511">
    <property type="entry name" value="Beta4Glucosyltransferase"/>
    <property type="match status" value="1"/>
</dbReference>
<sequence>MITISVCMIVRNEEAILARCLDCIKGIADEIIIVDTGSTDQTKEIAKKYTDKIYDFKWIHDFAAARNFSFSKATKDYIYVADADEMIDKENIERFQGLKQVLLPEIEIVQMLYTNQLEFGTTYNYDSEYRPKLYKRIRTFQWVDQIHETVEINPVIYDSDIEIIHKPSENHAGRDFRTFLTLLEKGERLSKKLVNMYAKELFIAGSDKDFIEAKEFFLNVLEDDERTMDEKKDAQCVVCKCCRIQDDIHNLLKNSIKGIADKNPSSEICYELGEYFYEMKDYKEATIWFYNAAYEAGSSLNIHYGGDYPLKRLSDCYRKIGDEEQAKIYEELAKEWSVK</sequence>
<dbReference type="Proteomes" id="UP000273083">
    <property type="component" value="Unassembled WGS sequence"/>
</dbReference>
<organism evidence="2 3">
    <name type="scientific">Mobilisporobacter senegalensis</name>
    <dbReference type="NCBI Taxonomy" id="1329262"/>
    <lineage>
        <taxon>Bacteria</taxon>
        <taxon>Bacillati</taxon>
        <taxon>Bacillota</taxon>
        <taxon>Clostridia</taxon>
        <taxon>Lachnospirales</taxon>
        <taxon>Lachnospiraceae</taxon>
        <taxon>Mobilisporobacter</taxon>
    </lineage>
</organism>
<feature type="domain" description="Glycosyltransferase 2-like" evidence="1">
    <location>
        <begin position="5"/>
        <end position="147"/>
    </location>
</feature>
<protein>
    <submittedName>
        <fullName evidence="2">Glycosyl transferase family 2</fullName>
    </submittedName>
</protein>
<dbReference type="EMBL" id="RJVG01000001">
    <property type="protein sequence ID" value="ROR31522.1"/>
    <property type="molecule type" value="Genomic_DNA"/>
</dbReference>
<reference evidence="2 3" key="1">
    <citation type="submission" date="2018-11" db="EMBL/GenBank/DDBJ databases">
        <title>Genomic Encyclopedia of Type Strains, Phase IV (KMG-IV): sequencing the most valuable type-strain genomes for metagenomic binning, comparative biology and taxonomic classification.</title>
        <authorList>
            <person name="Goeker M."/>
        </authorList>
    </citation>
    <scope>NUCLEOTIDE SEQUENCE [LARGE SCALE GENOMIC DNA]</scope>
    <source>
        <strain evidence="2 3">DSM 26537</strain>
    </source>
</reference>
<dbReference type="AlphaFoldDB" id="A0A3N1Y1X0"/>
<gene>
    <name evidence="2" type="ORF">EDD66_101139</name>
</gene>